<reference evidence="11" key="1">
    <citation type="submission" date="2010-03" db="EMBL/GenBank/DDBJ databases">
        <title>Novel crystal protein genes from Bacillus thuringiensis strain Sbt009.</title>
        <authorList>
            <person name="Geng C."/>
            <person name="Peng D."/>
            <person name="Ruan L."/>
            <person name="Sun M."/>
        </authorList>
    </citation>
    <scope>NUCLEOTIDE SEQUENCE</scope>
    <source>
        <strain evidence="11">Sbt009</strain>
    </source>
</reference>
<accession>V9I0M7</accession>
<evidence type="ECO:0000259" key="10">
    <source>
        <dbReference type="Pfam" id="PF21463"/>
    </source>
</evidence>
<dbReference type="GO" id="GO:0090729">
    <property type="term" value="F:toxin activity"/>
    <property type="evidence" value="ECO:0007669"/>
    <property type="project" value="UniProtKB-KW"/>
</dbReference>
<dbReference type="InterPro" id="IPR048645">
    <property type="entry name" value="Cry1Ac-like_dom-VII"/>
</dbReference>
<dbReference type="Pfam" id="PF21463">
    <property type="entry name" value="Cry1Ac_dom-VII"/>
    <property type="match status" value="1"/>
</dbReference>
<gene>
    <name evidence="11" type="primary">cry0093</name>
</gene>
<name>V9I0M7_BACTU</name>
<sequence>MRVNRNELRTLPEGFASSTESAVTNTLNIISIILDATGHPVAGKVLGVITGILGILWPGGSEKAWEEFMEAVEQLVDEKITDAFKSEALSKLDGLSQLYNVYLSELELWIERPNGPSVIQSVRTRFLDLDSEFISSMPQFAINGFEIQFLPVYAHAANLHLLLLRDLSYYGKNWGLQEPEIENFYKRQMDNIQKYTDHCVEWYERGLQEVYNSFTSTNINEDGGLPWTHYNRYRREMTVYVLDLIATFPTNDWKKYHLETNVELSREIYTDPLGYEDDDTEDITDVDWYSEGVSFSEIENMHPPRLVEWLNKVYIYTDYFEAGSDESYAWVSHIITSSFTDSNEEHSRSYGSTESVEESEGISFYPAEIYKVVSVVGSERNATYDNYVNSANTFYGVTPTNELKTFTYSYRNDYDKKTLYSDDQLPLETDTPKYGEYSHRLSNITIAPLNSDDFGLVPILGWTHTSLKRENRIYPDKITQIPAVKSVEGGVVVKGPGFTGGNLIKAETTQGQIVKIVKFKVKVDGSLSQKYRVRVNYAANSDGRIDFYFAGQVVLQSDFIKTMDNNDISKFSSFGYLDIDFPFNFSHSELEVLSQISLKTTGVFYINNIEFIPEIEGYDEKVTLEKAQKAVNALFTAGRNAIQTDVTDYKVDQVSNLVDCVSEELYPNEKQELQNLVKYAKRLSISRNLLLDPNFTSINAPKVRGWHGSPGIIVGNGNYIFKGPYVHLQGTNDAQDPTYLYQKIDESKLKEYTRYKLRGFIESSQDLEVSVIRYDAKHETVDVSDNLLSDNLPKNACGEPNRCILQQYIENNPTLECSSIQDGILFDSHSFSLNIDTGSINYNENVGIWVVFKISTLEGYAKVGNIEVIEEAPLVGEALARVKRQETKWRNKLEQLRAETQVIYTRAKQAIDNLFTDIQDSKLKMEVTFATIVAAREIVQSIREAYMPWLSVVPGVNYPIFTELNVRVRRALQLYDLRNVVRNGRFRHGLSNWIVTSDVKIQEENGNNVLVLSGWDAQVLQHVKLYPDRGYILRVTAHKEGLGEGYITIMDEEGHTDQLTFGACEKIDASNTFMSTGYITKELEFFPDTEKVHIEIGETEGIFKVESIALFLMEEQC</sequence>
<dbReference type="EMBL" id="HM035088">
    <property type="protein sequence ID" value="AEA92303.1"/>
    <property type="molecule type" value="Genomic_DNA"/>
</dbReference>
<organism evidence="11">
    <name type="scientific">Bacillus thuringiensis</name>
    <dbReference type="NCBI Taxonomy" id="1428"/>
    <lineage>
        <taxon>Bacteria</taxon>
        <taxon>Bacillati</taxon>
        <taxon>Bacillota</taxon>
        <taxon>Bacilli</taxon>
        <taxon>Bacillales</taxon>
        <taxon>Bacillaceae</taxon>
        <taxon>Bacillus</taxon>
        <taxon>Bacillus cereus group</taxon>
    </lineage>
</organism>
<dbReference type="GO" id="GO:0001907">
    <property type="term" value="P:symbiont-mediated killing of host cell"/>
    <property type="evidence" value="ECO:0007669"/>
    <property type="project" value="InterPro"/>
</dbReference>
<dbReference type="Gene3D" id="2.60.120.260">
    <property type="entry name" value="Galactose-binding domain-like"/>
    <property type="match status" value="1"/>
</dbReference>
<dbReference type="GO" id="GO:0005102">
    <property type="term" value="F:signaling receptor binding"/>
    <property type="evidence" value="ECO:0007669"/>
    <property type="project" value="InterPro"/>
</dbReference>
<feature type="domain" description="Pesticidal crystal protein" evidence="7">
    <location>
        <begin position="478"/>
        <end position="613"/>
    </location>
</feature>
<evidence type="ECO:0000259" key="9">
    <source>
        <dbReference type="Pfam" id="PF17997"/>
    </source>
</evidence>
<dbReference type="InterPro" id="IPR041587">
    <property type="entry name" value="Cry_V"/>
</dbReference>
<dbReference type="SUPFAM" id="SSF49785">
    <property type="entry name" value="Galactose-binding domain-like"/>
    <property type="match status" value="1"/>
</dbReference>
<protein>
    <recommendedName>
        <fullName evidence="5">Crystaline entomocidal protoxin</fullName>
    </recommendedName>
</protein>
<dbReference type="InterPro" id="IPR036399">
    <property type="entry name" value="Pest_cryst_cen_dom_sf"/>
</dbReference>
<dbReference type="PANTHER" id="PTHR37003">
    <property type="entry name" value="ENDOTOXIN_N DOMAIN-CONTAINING PROTEIN-RELATED"/>
    <property type="match status" value="1"/>
</dbReference>
<evidence type="ECO:0000259" key="8">
    <source>
        <dbReference type="Pfam" id="PF03945"/>
    </source>
</evidence>
<keyword evidence="3" id="KW-0749">Sporulation</keyword>
<evidence type="ECO:0000259" key="6">
    <source>
        <dbReference type="Pfam" id="PF00555"/>
    </source>
</evidence>
<evidence type="ECO:0000256" key="2">
    <source>
        <dbReference type="ARBA" id="ARBA00022656"/>
    </source>
</evidence>
<dbReference type="Pfam" id="PF00555">
    <property type="entry name" value="Endotoxin_M"/>
    <property type="match status" value="1"/>
</dbReference>
<evidence type="ECO:0000256" key="4">
    <source>
        <dbReference type="ARBA" id="ARBA00023026"/>
    </source>
</evidence>
<feature type="domain" description="Pesticidal crystal protein" evidence="8">
    <location>
        <begin position="47"/>
        <end position="250"/>
    </location>
</feature>
<evidence type="ECO:0000256" key="3">
    <source>
        <dbReference type="ARBA" id="ARBA00022969"/>
    </source>
</evidence>
<feature type="domain" description="Pesticidal crystal protein Cry" evidence="9">
    <location>
        <begin position="703"/>
        <end position="871"/>
    </location>
</feature>
<dbReference type="InterPro" id="IPR038979">
    <property type="entry name" value="Pest_crys"/>
</dbReference>
<dbReference type="Pfam" id="PF03944">
    <property type="entry name" value="Endotoxin_C"/>
    <property type="match status" value="1"/>
</dbReference>
<dbReference type="PANTHER" id="PTHR37003:SF2">
    <property type="entry name" value="PESTICIDAL CRYSTAL PROTEIN N-TERMINAL DOMAIN-CONTAINING PROTEIN"/>
    <property type="match status" value="1"/>
</dbReference>
<dbReference type="InterPro" id="IPR005639">
    <property type="entry name" value="Pest_crys_dom_I"/>
</dbReference>
<keyword evidence="4" id="KW-0843">Virulence</keyword>
<evidence type="ECO:0000259" key="7">
    <source>
        <dbReference type="Pfam" id="PF03944"/>
    </source>
</evidence>
<dbReference type="CDD" id="cd04085">
    <property type="entry name" value="delta_endotoxin_C"/>
    <property type="match status" value="1"/>
</dbReference>
<dbReference type="AlphaFoldDB" id="V9I0M7"/>
<evidence type="ECO:0000256" key="5">
    <source>
        <dbReference type="ARBA" id="ARBA00029653"/>
    </source>
</evidence>
<evidence type="ECO:0000256" key="1">
    <source>
        <dbReference type="ARBA" id="ARBA00007819"/>
    </source>
</evidence>
<dbReference type="Gene3D" id="2.100.10.10">
    <property type="entry name" value="Pesticidal crystal protein, central domain"/>
    <property type="match status" value="1"/>
</dbReference>
<feature type="domain" description="Cry1Ac-like" evidence="10">
    <location>
        <begin position="986"/>
        <end position="1062"/>
    </location>
</feature>
<evidence type="ECO:0000313" key="11">
    <source>
        <dbReference type="EMBL" id="AEA92303.1"/>
    </source>
</evidence>
<feature type="domain" description="Pesticidal crystal protein" evidence="6">
    <location>
        <begin position="260"/>
        <end position="467"/>
    </location>
</feature>
<dbReference type="Gene3D" id="1.20.190.10">
    <property type="entry name" value="Pesticidal crystal protein, N-terminal domain"/>
    <property type="match status" value="1"/>
</dbReference>
<dbReference type="InterPro" id="IPR001178">
    <property type="entry name" value="Pest_cryst_dom_II"/>
</dbReference>
<dbReference type="SUPFAM" id="SSF56849">
    <property type="entry name" value="delta-Endotoxin (insectocide), N-terminal domain"/>
    <property type="match status" value="1"/>
</dbReference>
<comment type="similarity">
    <text evidence="1">Belongs to the delta endotoxin family.</text>
</comment>
<dbReference type="Pfam" id="PF03945">
    <property type="entry name" value="Endotoxin_N"/>
    <property type="match status" value="1"/>
</dbReference>
<keyword evidence="2" id="KW-0800">Toxin</keyword>
<dbReference type="Pfam" id="PF17997">
    <property type="entry name" value="Cry1Ac_D5"/>
    <property type="match status" value="1"/>
</dbReference>
<dbReference type="InterPro" id="IPR008979">
    <property type="entry name" value="Galactose-bd-like_sf"/>
</dbReference>
<dbReference type="InterPro" id="IPR005638">
    <property type="entry name" value="Pest_crys_dom-III"/>
</dbReference>
<proteinExistence type="inferred from homology"/>
<dbReference type="SUPFAM" id="SSF51096">
    <property type="entry name" value="delta-Endotoxin (insectocide), middle domain"/>
    <property type="match status" value="1"/>
</dbReference>
<dbReference type="GO" id="GO:0030435">
    <property type="term" value="P:sporulation resulting in formation of a cellular spore"/>
    <property type="evidence" value="ECO:0007669"/>
    <property type="project" value="UniProtKB-KW"/>
</dbReference>
<dbReference type="InterPro" id="IPR036716">
    <property type="entry name" value="Pest_crys_N_sf"/>
</dbReference>